<dbReference type="Gene3D" id="3.30.420.40">
    <property type="match status" value="2"/>
</dbReference>
<name>A0A6V8LLA9_9ACTN</name>
<proteinExistence type="inferred from homology"/>
<dbReference type="Gene3D" id="3.90.640.10">
    <property type="entry name" value="Actin, Chain A, domain 4"/>
    <property type="match status" value="1"/>
</dbReference>
<reference evidence="7 8" key="2">
    <citation type="submission" date="2020-03" db="EMBL/GenBank/DDBJ databases">
        <authorList>
            <person name="Ichikawa N."/>
            <person name="Kimura A."/>
            <person name="Kitahashi Y."/>
            <person name="Uohara A."/>
        </authorList>
    </citation>
    <scope>NUCLEOTIDE SEQUENCE [LARGE SCALE GENOMIC DNA]</scope>
    <source>
        <strain evidence="7 8">NBRC 108638</strain>
    </source>
</reference>
<evidence type="ECO:0008006" key="9">
    <source>
        <dbReference type="Google" id="ProtNLM"/>
    </source>
</evidence>
<dbReference type="GO" id="GO:0005524">
    <property type="term" value="F:ATP binding"/>
    <property type="evidence" value="ECO:0007669"/>
    <property type="project" value="UniProtKB-KW"/>
</dbReference>
<dbReference type="InterPro" id="IPR018181">
    <property type="entry name" value="Heat_shock_70_CS"/>
</dbReference>
<comment type="similarity">
    <text evidence="1">Belongs to the heat shock protein 70 family.</text>
</comment>
<evidence type="ECO:0000256" key="5">
    <source>
        <dbReference type="ARBA" id="ARBA00023186"/>
    </source>
</evidence>
<dbReference type="Pfam" id="PF00012">
    <property type="entry name" value="HSP70"/>
    <property type="match status" value="1"/>
</dbReference>
<evidence type="ECO:0000313" key="8">
    <source>
        <dbReference type="Proteomes" id="UP000482960"/>
    </source>
</evidence>
<keyword evidence="2" id="KW-0547">Nucleotide-binding</keyword>
<dbReference type="GO" id="GO:0140662">
    <property type="term" value="F:ATP-dependent protein folding chaperone"/>
    <property type="evidence" value="ECO:0007669"/>
    <property type="project" value="InterPro"/>
</dbReference>
<dbReference type="AlphaFoldDB" id="A0A6V8LLA9"/>
<evidence type="ECO:0000256" key="1">
    <source>
        <dbReference type="ARBA" id="ARBA00007381"/>
    </source>
</evidence>
<sequence>MPGDDTVARVAADGTLGVDFGTTHTVAALTGAAGRVQPILFDANLLLPSAVYGAADGALLVGRDAERTARLDPARYEPNPKRRVDERTVLLGEREFRVVDLVAALLRRVGDEAARVAGALPGRLVLTHPAHWAASRRAVLTEAAEVAGLPAPAMVPEPVAAAAYFSTTLGRTVPPEKLLIVYDLGGGTFDTSVLRQRPGGGWEVLASAGLDDVGGLDLDAALVGQLRGSVGGADPDRWRHLVEPGGDEVAQRRSLTFWQDVRAAKEQLSRSSSALVRVPLFETDAIVTREEFERAARPYLERTVDLTAATLQRAGGRPDQVAGVFLVGGSSRIPLVGTLLHRRLLVAPTVIEQPELVVALGSLAGASAAEPGAAGSTNAGSPHHGPAAPDTSPPPSMAPPVPPAPVRVVRHRVWRLPAVSVALVAAILVGLYGWQAWSAAGRAGDGNRPDGAGATSGQAAGPDGEQRVQVDRAVWYTGLKVTVGTVSHRPNRQPPLVVDVRLDNQSGEQYDLWRLKVFVQTGSRYVEGAVTESNPVPSGAASDYHLEFPVDRLDGPLAAAALVFGRGEEARSVLPLGTGKAVTNEPRVVLTDLRITHRDLELAFTSCDLRADFSARHRQAARGYAVVGCRFDVRYTGRGLHWFRVEHLRLKLPDGTLTSAPEPPYELMTDNVVHPGVYVGFAVKWPAPGRYVLQVVDPHDDEKASAANTRDVPFTL</sequence>
<dbReference type="PANTHER" id="PTHR42749">
    <property type="entry name" value="CELL SHAPE-DETERMINING PROTEIN MREB"/>
    <property type="match status" value="1"/>
</dbReference>
<evidence type="ECO:0000313" key="7">
    <source>
        <dbReference type="EMBL" id="GFJ95419.1"/>
    </source>
</evidence>
<reference evidence="7 8" key="1">
    <citation type="submission" date="2020-03" db="EMBL/GenBank/DDBJ databases">
        <title>Whole genome shotgun sequence of Phytohabitans rumicis NBRC 108638.</title>
        <authorList>
            <person name="Komaki H."/>
            <person name="Tamura T."/>
        </authorList>
    </citation>
    <scope>NUCLEOTIDE SEQUENCE [LARGE SCALE GENOMIC DNA]</scope>
    <source>
        <strain evidence="7 8">NBRC 108638</strain>
    </source>
</reference>
<dbReference type="SUPFAM" id="SSF53067">
    <property type="entry name" value="Actin-like ATPase domain"/>
    <property type="match status" value="2"/>
</dbReference>
<organism evidence="7 8">
    <name type="scientific">Phytohabitans rumicis</name>
    <dbReference type="NCBI Taxonomy" id="1076125"/>
    <lineage>
        <taxon>Bacteria</taxon>
        <taxon>Bacillati</taxon>
        <taxon>Actinomycetota</taxon>
        <taxon>Actinomycetes</taxon>
        <taxon>Micromonosporales</taxon>
        <taxon>Micromonosporaceae</taxon>
    </lineage>
</organism>
<dbReference type="PANTHER" id="PTHR42749:SF1">
    <property type="entry name" value="CELL SHAPE-DETERMINING PROTEIN MREB"/>
    <property type="match status" value="1"/>
</dbReference>
<keyword evidence="4" id="KW-0346">Stress response</keyword>
<feature type="region of interest" description="Disordered" evidence="6">
    <location>
        <begin position="443"/>
        <end position="467"/>
    </location>
</feature>
<keyword evidence="3" id="KW-0067">ATP-binding</keyword>
<dbReference type="Proteomes" id="UP000482960">
    <property type="component" value="Unassembled WGS sequence"/>
</dbReference>
<gene>
    <name evidence="7" type="ORF">Prum_090610</name>
</gene>
<evidence type="ECO:0000256" key="4">
    <source>
        <dbReference type="ARBA" id="ARBA00023016"/>
    </source>
</evidence>
<feature type="region of interest" description="Disordered" evidence="6">
    <location>
        <begin position="369"/>
        <end position="400"/>
    </location>
</feature>
<keyword evidence="5" id="KW-0143">Chaperone</keyword>
<dbReference type="PROSITE" id="PS00329">
    <property type="entry name" value="HSP70_2"/>
    <property type="match status" value="1"/>
</dbReference>
<keyword evidence="8" id="KW-1185">Reference proteome</keyword>
<evidence type="ECO:0000256" key="3">
    <source>
        <dbReference type="ARBA" id="ARBA00022840"/>
    </source>
</evidence>
<protein>
    <recommendedName>
        <fullName evidence="9">Molecular chaperone DnaK</fullName>
    </recommendedName>
</protein>
<evidence type="ECO:0000256" key="6">
    <source>
        <dbReference type="SAM" id="MobiDB-lite"/>
    </source>
</evidence>
<dbReference type="InterPro" id="IPR043129">
    <property type="entry name" value="ATPase_NBD"/>
</dbReference>
<evidence type="ECO:0000256" key="2">
    <source>
        <dbReference type="ARBA" id="ARBA00022741"/>
    </source>
</evidence>
<accession>A0A6V8LLA9</accession>
<dbReference type="PRINTS" id="PR00301">
    <property type="entry name" value="HEATSHOCK70"/>
</dbReference>
<feature type="compositionally biased region" description="Pro residues" evidence="6">
    <location>
        <begin position="391"/>
        <end position="400"/>
    </location>
</feature>
<dbReference type="EMBL" id="BLPG01000001">
    <property type="protein sequence ID" value="GFJ95419.1"/>
    <property type="molecule type" value="Genomic_DNA"/>
</dbReference>
<dbReference type="InterPro" id="IPR013126">
    <property type="entry name" value="Hsp_70_fam"/>
</dbReference>
<comment type="caution">
    <text evidence="7">The sequence shown here is derived from an EMBL/GenBank/DDBJ whole genome shotgun (WGS) entry which is preliminary data.</text>
</comment>